<dbReference type="Proteomes" id="UP000001411">
    <property type="component" value="Chromosome"/>
</dbReference>
<gene>
    <name evidence="4" type="ordered locus">SE_2164</name>
</gene>
<feature type="binding site" evidence="2">
    <location>
        <position position="103"/>
    </location>
    <ligand>
        <name>Mn(2+)</name>
        <dbReference type="ChEBI" id="CHEBI:29035"/>
        <label>2</label>
    </ligand>
</feature>
<dbReference type="Gene3D" id="3.40.630.10">
    <property type="entry name" value="Zn peptidases"/>
    <property type="match status" value="1"/>
</dbReference>
<keyword evidence="2" id="KW-0464">Manganese</keyword>
<feature type="binding site" evidence="2">
    <location>
        <position position="164"/>
    </location>
    <ligand>
        <name>Mn(2+)</name>
        <dbReference type="ChEBI" id="CHEBI:29035"/>
        <label>2</label>
    </ligand>
</feature>
<dbReference type="InterPro" id="IPR011650">
    <property type="entry name" value="Peptidase_M20_dimer"/>
</dbReference>
<evidence type="ECO:0000256" key="2">
    <source>
        <dbReference type="PIRSR" id="PIRSR005962-1"/>
    </source>
</evidence>
<accession>A0A0H2VJP3</accession>
<dbReference type="FunFam" id="3.40.630.10:FF:000006">
    <property type="entry name" value="N-acetyldiaminopimelate deacetylase"/>
    <property type="match status" value="1"/>
</dbReference>
<dbReference type="OrthoDB" id="2985724at2"/>
<dbReference type="PANTHER" id="PTHR11014">
    <property type="entry name" value="PEPTIDASE M20 FAMILY MEMBER"/>
    <property type="match status" value="1"/>
</dbReference>
<organism evidence="4 5">
    <name type="scientific">Staphylococcus epidermidis (strain ATCC 12228 / FDA PCI 1200)</name>
    <dbReference type="NCBI Taxonomy" id="176280"/>
    <lineage>
        <taxon>Bacteria</taxon>
        <taxon>Bacillati</taxon>
        <taxon>Bacillota</taxon>
        <taxon>Bacilli</taxon>
        <taxon>Bacillales</taxon>
        <taxon>Staphylococcaceae</taxon>
        <taxon>Staphylococcus</taxon>
    </lineage>
</organism>
<dbReference type="SUPFAM" id="SSF53187">
    <property type="entry name" value="Zn-dependent exopeptidases"/>
    <property type="match status" value="1"/>
</dbReference>
<dbReference type="Pfam" id="PF07687">
    <property type="entry name" value="M20_dimer"/>
    <property type="match status" value="1"/>
</dbReference>
<dbReference type="NCBIfam" id="TIGR01891">
    <property type="entry name" value="amidohydrolases"/>
    <property type="match status" value="1"/>
</dbReference>
<sequence length="391" mass="43575">MNQTLVQHLREKEQRMKEIRRYLHENPELSFEENETSKYIANFYKDKDCLVETNVGPNGIKVTIAGKHPGKTIAIRADFDALPIKEETELPYASKNEGVMHACGHDAHTAYMLILGETLIEMKDQLRGNVVIIHQPAEEMPPGGAKGMIDDGVLEGVDHVLGAHVMSMMETGKIYYREGFVQTGRAYFRLVVKGQGGHGSSPHTSNDAIVAGAHFVTTAQTIVSRRLNPFETGVVTIGSFDGKGQFNVIKDTITIEGDVRALTDDTRDNIQNEMTRLVRGLEEMFGVICDFEFKKDYPALYNDPEFTSYVATTLKNAKLDDIKAIDICEPQPPSEDFAFYALERPSTFIYSGAAPEDGPMYPHHHPKFNINETSMLVVAEAVGTIVLDYLK</sequence>
<dbReference type="PIRSF" id="PIRSF005962">
    <property type="entry name" value="Pept_M20D_amidohydro"/>
    <property type="match status" value="1"/>
</dbReference>
<dbReference type="FunFam" id="3.30.70.360:FF:000020">
    <property type="entry name" value="Peptidase, M20/M25/M40 family"/>
    <property type="match status" value="1"/>
</dbReference>
<evidence type="ECO:0000313" key="4">
    <source>
        <dbReference type="EMBL" id="AAO05806.1"/>
    </source>
</evidence>
<evidence type="ECO:0000259" key="3">
    <source>
        <dbReference type="Pfam" id="PF07687"/>
    </source>
</evidence>
<dbReference type="InterPro" id="IPR002933">
    <property type="entry name" value="Peptidase_M20"/>
</dbReference>
<dbReference type="PANTHER" id="PTHR11014:SF63">
    <property type="entry name" value="METALLOPEPTIDASE, PUTATIVE (AFU_ORTHOLOGUE AFUA_6G09600)-RELATED"/>
    <property type="match status" value="1"/>
</dbReference>
<dbReference type="PATRIC" id="fig|176280.10.peg.2114"/>
<dbReference type="SUPFAM" id="SSF55031">
    <property type="entry name" value="Bacterial exopeptidase dimerisation domain"/>
    <property type="match status" value="1"/>
</dbReference>
<evidence type="ECO:0000313" key="5">
    <source>
        <dbReference type="Proteomes" id="UP000001411"/>
    </source>
</evidence>
<dbReference type="GO" id="GO:0046872">
    <property type="term" value="F:metal ion binding"/>
    <property type="evidence" value="ECO:0007669"/>
    <property type="project" value="UniProtKB-KW"/>
</dbReference>
<dbReference type="EMBL" id="AE015929">
    <property type="protein sequence ID" value="AAO05806.1"/>
    <property type="molecule type" value="Genomic_DNA"/>
</dbReference>
<dbReference type="HOGENOM" id="CLU_023257_0_1_9"/>
<dbReference type="RefSeq" id="WP_001830632.1">
    <property type="nucleotide sequence ID" value="NC_004461.1"/>
</dbReference>
<feature type="binding site" evidence="2">
    <location>
        <position position="105"/>
    </location>
    <ligand>
        <name>Mn(2+)</name>
        <dbReference type="ChEBI" id="CHEBI:29035"/>
        <label>2</label>
    </ligand>
</feature>
<protein>
    <submittedName>
        <fullName evidence="4">Aminoacylase</fullName>
    </submittedName>
</protein>
<feature type="domain" description="Peptidase M20 dimerisation" evidence="3">
    <location>
        <begin position="184"/>
        <end position="279"/>
    </location>
</feature>
<feature type="binding site" evidence="2">
    <location>
        <position position="139"/>
    </location>
    <ligand>
        <name>Mn(2+)</name>
        <dbReference type="ChEBI" id="CHEBI:29035"/>
        <label>2</label>
    </ligand>
</feature>
<feature type="binding site" evidence="2">
    <location>
        <position position="364"/>
    </location>
    <ligand>
        <name>Mn(2+)</name>
        <dbReference type="ChEBI" id="CHEBI:29035"/>
        <label>2</label>
    </ligand>
</feature>
<dbReference type="Pfam" id="PF01546">
    <property type="entry name" value="Peptidase_M20"/>
    <property type="match status" value="1"/>
</dbReference>
<dbReference type="InterPro" id="IPR017439">
    <property type="entry name" value="Amidohydrolase"/>
</dbReference>
<comment type="cofactor">
    <cofactor evidence="2">
        <name>Mn(2+)</name>
        <dbReference type="ChEBI" id="CHEBI:29035"/>
    </cofactor>
    <text evidence="2">The Mn(2+) ion enhances activity.</text>
</comment>
<dbReference type="KEGG" id="sep:SE_2164"/>
<dbReference type="InterPro" id="IPR036264">
    <property type="entry name" value="Bact_exopeptidase_dim_dom"/>
</dbReference>
<dbReference type="Gene3D" id="3.30.70.360">
    <property type="match status" value="1"/>
</dbReference>
<dbReference type="GO" id="GO:0016787">
    <property type="term" value="F:hydrolase activity"/>
    <property type="evidence" value="ECO:0007669"/>
    <property type="project" value="InterPro"/>
</dbReference>
<evidence type="ECO:0000256" key="1">
    <source>
        <dbReference type="ARBA" id="ARBA00006153"/>
    </source>
</evidence>
<dbReference type="AlphaFoldDB" id="A0A0H2VJP3"/>
<comment type="similarity">
    <text evidence="1">Belongs to the peptidase M20 family.</text>
</comment>
<name>A0A0H2VJP3_STAES</name>
<dbReference type="GeneID" id="50017760"/>
<dbReference type="eggNOG" id="COG1473">
    <property type="taxonomic scope" value="Bacteria"/>
</dbReference>
<keyword evidence="2" id="KW-0479">Metal-binding</keyword>
<reference evidence="4 5" key="1">
    <citation type="journal article" date="2003" name="Mol. Microbiol.">
        <title>Genome-based analysis of virulence genes in a non-biofilm-forming Staphylococcus epidermidis strain (ATCC 12228).</title>
        <authorList>
            <person name="Zhang Y.Q."/>
            <person name="Ren S.X."/>
            <person name="Li H.L."/>
            <person name="Wang Y.X."/>
            <person name="Fu G."/>
            <person name="Yang J."/>
            <person name="Qin Z.Q."/>
            <person name="Miao Y.G."/>
            <person name="Wang W.Y."/>
            <person name="Chen R.S."/>
            <person name="Shen Y."/>
            <person name="Chen Z."/>
            <person name="Yuan Z.H."/>
            <person name="Zhao G.P."/>
            <person name="Qu D."/>
            <person name="Danchin A."/>
            <person name="Wen Y.M."/>
        </authorList>
    </citation>
    <scope>NUCLEOTIDE SEQUENCE [LARGE SCALE GENOMIC DNA]</scope>
    <source>
        <strain evidence="5">ATCC 12228 / FDA PCI 1200</strain>
    </source>
</reference>
<proteinExistence type="inferred from homology"/>